<dbReference type="Pfam" id="PF00582">
    <property type="entry name" value="Usp"/>
    <property type="match status" value="1"/>
</dbReference>
<evidence type="ECO:0000256" key="1">
    <source>
        <dbReference type="ARBA" id="ARBA00008791"/>
    </source>
</evidence>
<dbReference type="SUPFAM" id="SSF52402">
    <property type="entry name" value="Adenine nucleotide alpha hydrolases-like"/>
    <property type="match status" value="1"/>
</dbReference>
<evidence type="ECO:0000313" key="3">
    <source>
        <dbReference type="EMBL" id="GHO54131.1"/>
    </source>
</evidence>
<dbReference type="CDD" id="cd00293">
    <property type="entry name" value="USP-like"/>
    <property type="match status" value="1"/>
</dbReference>
<comment type="caution">
    <text evidence="3">The sequence shown here is derived from an EMBL/GenBank/DDBJ whole genome shotgun (WGS) entry which is preliminary data.</text>
</comment>
<accession>A0ABQ3UN03</accession>
<feature type="domain" description="UspA" evidence="2">
    <location>
        <begin position="9"/>
        <end position="158"/>
    </location>
</feature>
<keyword evidence="4" id="KW-1185">Reference proteome</keyword>
<name>A0ABQ3UN03_9CHLR</name>
<evidence type="ECO:0000313" key="4">
    <source>
        <dbReference type="Proteomes" id="UP000654345"/>
    </source>
</evidence>
<dbReference type="EMBL" id="BNJG01000001">
    <property type="protein sequence ID" value="GHO54131.1"/>
    <property type="molecule type" value="Genomic_DNA"/>
</dbReference>
<gene>
    <name evidence="3" type="ORF">KSB_26060</name>
</gene>
<proteinExistence type="inferred from homology"/>
<dbReference type="Gene3D" id="3.40.50.620">
    <property type="entry name" value="HUPs"/>
    <property type="match status" value="1"/>
</dbReference>
<evidence type="ECO:0000259" key="2">
    <source>
        <dbReference type="Pfam" id="PF00582"/>
    </source>
</evidence>
<dbReference type="InterPro" id="IPR014729">
    <property type="entry name" value="Rossmann-like_a/b/a_fold"/>
</dbReference>
<organism evidence="3 4">
    <name type="scientific">Ktedonobacter robiniae</name>
    <dbReference type="NCBI Taxonomy" id="2778365"/>
    <lineage>
        <taxon>Bacteria</taxon>
        <taxon>Bacillati</taxon>
        <taxon>Chloroflexota</taxon>
        <taxon>Ktedonobacteria</taxon>
        <taxon>Ktedonobacterales</taxon>
        <taxon>Ktedonobacteraceae</taxon>
        <taxon>Ktedonobacter</taxon>
    </lineage>
</organism>
<dbReference type="InterPro" id="IPR006016">
    <property type="entry name" value="UspA"/>
</dbReference>
<reference evidence="3 4" key="1">
    <citation type="journal article" date="2021" name="Int. J. Syst. Evol. Microbiol.">
        <title>Reticulibacter mediterranei gen. nov., sp. nov., within the new family Reticulibacteraceae fam. nov., and Ktedonospora formicarum gen. nov., sp. nov., Ktedonobacter robiniae sp. nov., Dictyobacter formicarum sp. nov. and Dictyobacter arantiisoli sp. nov., belonging to the class Ktedonobacteria.</title>
        <authorList>
            <person name="Yabe S."/>
            <person name="Zheng Y."/>
            <person name="Wang C.M."/>
            <person name="Sakai Y."/>
            <person name="Abe K."/>
            <person name="Yokota A."/>
            <person name="Donadio S."/>
            <person name="Cavaletti L."/>
            <person name="Monciardini P."/>
        </authorList>
    </citation>
    <scope>NUCLEOTIDE SEQUENCE [LARGE SCALE GENOMIC DNA]</scope>
    <source>
        <strain evidence="3 4">SOSP1-30</strain>
    </source>
</reference>
<sequence length="244" mass="26758">MRNKMNSCIVLAIDTDLSPTTLHALTSISAFLEQSAPTVRLLLLHVIPLTQVVPAQPGMYVGQVFPGTATTAQREHAQAVLYKARLLLAQQGISMERTEGVVREGLPADEITRAARELRASFIVVGRHEDALKHKIRRFLLGSTSQRILQLASCPVYIAVLPPPAKASDLSSWYMEAIKGYLDEHPSSLSVFTPEQAARRFAPPGKSKIGRQEVKAASRALEDLATGGLLCRHEIKGELRYVND</sequence>
<dbReference type="PANTHER" id="PTHR46268">
    <property type="entry name" value="STRESS RESPONSE PROTEIN NHAX"/>
    <property type="match status" value="1"/>
</dbReference>
<comment type="similarity">
    <text evidence="1">Belongs to the universal stress protein A family.</text>
</comment>
<protein>
    <recommendedName>
        <fullName evidence="2">UspA domain-containing protein</fullName>
    </recommendedName>
</protein>
<dbReference type="Proteomes" id="UP000654345">
    <property type="component" value="Unassembled WGS sequence"/>
</dbReference>
<dbReference type="PANTHER" id="PTHR46268:SF22">
    <property type="entry name" value="SENSOR PROTEIN KDPD-RELATED"/>
    <property type="match status" value="1"/>
</dbReference>